<dbReference type="Gene3D" id="3.30.565.10">
    <property type="entry name" value="Histidine kinase-like ATPase, C-terminal domain"/>
    <property type="match status" value="1"/>
</dbReference>
<feature type="transmembrane region" description="Helical" evidence="11">
    <location>
        <begin position="159"/>
        <end position="187"/>
    </location>
</feature>
<evidence type="ECO:0000259" key="12">
    <source>
        <dbReference type="PROSITE" id="PS50109"/>
    </source>
</evidence>
<dbReference type="PROSITE" id="PS50885">
    <property type="entry name" value="HAMP"/>
    <property type="match status" value="1"/>
</dbReference>
<keyword evidence="5" id="KW-0808">Transferase</keyword>
<accession>A0ABU1MJU3</accession>
<evidence type="ECO:0000259" key="13">
    <source>
        <dbReference type="PROSITE" id="PS50885"/>
    </source>
</evidence>
<feature type="domain" description="Histidine kinase" evidence="12">
    <location>
        <begin position="246"/>
        <end position="454"/>
    </location>
</feature>
<dbReference type="CDD" id="cd00075">
    <property type="entry name" value="HATPase"/>
    <property type="match status" value="1"/>
</dbReference>
<dbReference type="InterPro" id="IPR005467">
    <property type="entry name" value="His_kinase_dom"/>
</dbReference>
<dbReference type="PROSITE" id="PS50109">
    <property type="entry name" value="HIS_KIN"/>
    <property type="match status" value="1"/>
</dbReference>
<dbReference type="CDD" id="cd06225">
    <property type="entry name" value="HAMP"/>
    <property type="match status" value="1"/>
</dbReference>
<dbReference type="InterPro" id="IPR003594">
    <property type="entry name" value="HATPase_dom"/>
</dbReference>
<dbReference type="PANTHER" id="PTHR45436">
    <property type="entry name" value="SENSOR HISTIDINE KINASE YKOH"/>
    <property type="match status" value="1"/>
</dbReference>
<evidence type="ECO:0000256" key="4">
    <source>
        <dbReference type="ARBA" id="ARBA00022553"/>
    </source>
</evidence>
<dbReference type="InterPro" id="IPR003661">
    <property type="entry name" value="HisK_dim/P_dom"/>
</dbReference>
<keyword evidence="4" id="KW-0597">Phosphoprotein</keyword>
<comment type="catalytic activity">
    <reaction evidence="1">
        <text>ATP + protein L-histidine = ADP + protein N-phospho-L-histidine.</text>
        <dbReference type="EC" id="2.7.13.3"/>
    </reaction>
</comment>
<evidence type="ECO:0000256" key="10">
    <source>
        <dbReference type="ARBA" id="ARBA00023136"/>
    </source>
</evidence>
<evidence type="ECO:0000256" key="1">
    <source>
        <dbReference type="ARBA" id="ARBA00000085"/>
    </source>
</evidence>
<dbReference type="Proteomes" id="UP001184150">
    <property type="component" value="Unassembled WGS sequence"/>
</dbReference>
<dbReference type="EMBL" id="JAVDRD010000003">
    <property type="protein sequence ID" value="MDR6510610.1"/>
    <property type="molecule type" value="Genomic_DNA"/>
</dbReference>
<evidence type="ECO:0000256" key="6">
    <source>
        <dbReference type="ARBA" id="ARBA00022692"/>
    </source>
</evidence>
<evidence type="ECO:0000256" key="5">
    <source>
        <dbReference type="ARBA" id="ARBA00022679"/>
    </source>
</evidence>
<reference evidence="14 15" key="1">
    <citation type="submission" date="2023-07" db="EMBL/GenBank/DDBJ databases">
        <title>Sorghum-associated microbial communities from plants grown in Nebraska, USA.</title>
        <authorList>
            <person name="Schachtman D."/>
        </authorList>
    </citation>
    <scope>NUCLEOTIDE SEQUENCE [LARGE SCALE GENOMIC DNA]</scope>
    <source>
        <strain evidence="14 15">DS1027</strain>
    </source>
</reference>
<dbReference type="InterPro" id="IPR050428">
    <property type="entry name" value="TCS_sensor_his_kinase"/>
</dbReference>
<evidence type="ECO:0000256" key="2">
    <source>
        <dbReference type="ARBA" id="ARBA00004370"/>
    </source>
</evidence>
<comment type="caution">
    <text evidence="14">The sequence shown here is derived from an EMBL/GenBank/DDBJ whole genome shotgun (WGS) entry which is preliminary data.</text>
</comment>
<evidence type="ECO:0000313" key="14">
    <source>
        <dbReference type="EMBL" id="MDR6510610.1"/>
    </source>
</evidence>
<dbReference type="SUPFAM" id="SSF55874">
    <property type="entry name" value="ATPase domain of HSP90 chaperone/DNA topoisomerase II/histidine kinase"/>
    <property type="match status" value="1"/>
</dbReference>
<dbReference type="RefSeq" id="WP_231627663.1">
    <property type="nucleotide sequence ID" value="NZ_CP140000.1"/>
</dbReference>
<keyword evidence="15" id="KW-1185">Reference proteome</keyword>
<protein>
    <recommendedName>
        <fullName evidence="3">histidine kinase</fullName>
        <ecNumber evidence="3">2.7.13.3</ecNumber>
    </recommendedName>
</protein>
<evidence type="ECO:0000256" key="9">
    <source>
        <dbReference type="ARBA" id="ARBA00023012"/>
    </source>
</evidence>
<dbReference type="PRINTS" id="PR00344">
    <property type="entry name" value="BCTRLSENSOR"/>
</dbReference>
<sequence length="454" mass="47685">MFGRAMHQRRLSPTMLRLVAAVFVLQLLSSAAAIFFLRTQMLDVVRADREDQVIDVRDDLLAAFYSGGRESLDDFIRDQRGSVADPGVFVALAGGSAPALTSNIDFVPAIAPGPRPQSVLVRRGDSATDQEALVLATTLPDGAKLTVGLMGASERRFNLAFAAAIGLTIAVAVALALLSAVVLGVAISSRTHEIAQAAEELAAGNFGMRLAEGQSGDGFDHLRLQMNQMAERIASLVAELGAVSGALAHDLRSPVTRLSAAIDTALARVDEPGAIEALQAARADADGLRAMLETALEISRLEGGTAQDRRVSLDLAAVVADMAELYEPLAEQSGVTMTLDLAPAWIMADRELISRALANAIDNALKYGGTAITLRTCVAEGEAVLEVADNGPGIAPEDRPRVIERFVRLDNARTLPGGGLGLSMVNAVARLHRGRLELGEAAGGGLSLTLHLPR</sequence>
<dbReference type="SMART" id="SM00387">
    <property type="entry name" value="HATPase_c"/>
    <property type="match status" value="1"/>
</dbReference>
<dbReference type="InterPro" id="IPR004358">
    <property type="entry name" value="Sig_transdc_His_kin-like_C"/>
</dbReference>
<dbReference type="Pfam" id="PF02518">
    <property type="entry name" value="HATPase_c"/>
    <property type="match status" value="1"/>
</dbReference>
<organism evidence="14 15">
    <name type="scientific">Novosphingobium capsulatum</name>
    <dbReference type="NCBI Taxonomy" id="13688"/>
    <lineage>
        <taxon>Bacteria</taxon>
        <taxon>Pseudomonadati</taxon>
        <taxon>Pseudomonadota</taxon>
        <taxon>Alphaproteobacteria</taxon>
        <taxon>Sphingomonadales</taxon>
        <taxon>Sphingomonadaceae</taxon>
        <taxon>Novosphingobium</taxon>
    </lineage>
</organism>
<evidence type="ECO:0000256" key="11">
    <source>
        <dbReference type="SAM" id="Phobius"/>
    </source>
</evidence>
<evidence type="ECO:0000256" key="3">
    <source>
        <dbReference type="ARBA" id="ARBA00012438"/>
    </source>
</evidence>
<dbReference type="Gene3D" id="1.10.287.130">
    <property type="match status" value="1"/>
</dbReference>
<gene>
    <name evidence="14" type="ORF">J2792_001476</name>
</gene>
<keyword evidence="9" id="KW-0902">Two-component regulatory system</keyword>
<proteinExistence type="predicted"/>
<dbReference type="SMART" id="SM00388">
    <property type="entry name" value="HisKA"/>
    <property type="match status" value="1"/>
</dbReference>
<evidence type="ECO:0000256" key="7">
    <source>
        <dbReference type="ARBA" id="ARBA00022777"/>
    </source>
</evidence>
<dbReference type="EC" id="2.7.13.3" evidence="3"/>
<feature type="domain" description="HAMP" evidence="13">
    <location>
        <begin position="185"/>
        <end position="238"/>
    </location>
</feature>
<dbReference type="PANTHER" id="PTHR45436:SF8">
    <property type="entry name" value="HISTIDINE KINASE"/>
    <property type="match status" value="1"/>
</dbReference>
<keyword evidence="6 11" id="KW-0812">Transmembrane</keyword>
<dbReference type="InterPro" id="IPR036890">
    <property type="entry name" value="HATPase_C_sf"/>
</dbReference>
<dbReference type="InterPro" id="IPR003660">
    <property type="entry name" value="HAMP_dom"/>
</dbReference>
<keyword evidence="7 14" id="KW-0418">Kinase</keyword>
<comment type="subcellular location">
    <subcellularLocation>
        <location evidence="2">Membrane</location>
    </subcellularLocation>
</comment>
<dbReference type="SUPFAM" id="SSF47384">
    <property type="entry name" value="Homodimeric domain of signal transducing histidine kinase"/>
    <property type="match status" value="1"/>
</dbReference>
<dbReference type="GO" id="GO:0016301">
    <property type="term" value="F:kinase activity"/>
    <property type="evidence" value="ECO:0007669"/>
    <property type="project" value="UniProtKB-KW"/>
</dbReference>
<dbReference type="CDD" id="cd00082">
    <property type="entry name" value="HisKA"/>
    <property type="match status" value="1"/>
</dbReference>
<dbReference type="InterPro" id="IPR036097">
    <property type="entry name" value="HisK_dim/P_sf"/>
</dbReference>
<evidence type="ECO:0000313" key="15">
    <source>
        <dbReference type="Proteomes" id="UP001184150"/>
    </source>
</evidence>
<keyword evidence="10 11" id="KW-0472">Membrane</keyword>
<name>A0ABU1MJU3_9SPHN</name>
<evidence type="ECO:0000256" key="8">
    <source>
        <dbReference type="ARBA" id="ARBA00022989"/>
    </source>
</evidence>
<keyword evidence="8 11" id="KW-1133">Transmembrane helix</keyword>